<sequence>MQLTSVLRALRGGAVPLDLAGPRPSADDAVGPVGARPSRPCPDQVRERASGLPAAAAADLVARVDGLSDREAWQVVDPLRPAPGTGVLRFGTAAARQVDETACGAAVLAMIAAHADPAVALWLVTGDVPGRRPPVLEGLGSSTGPAGRLAGLQAALHVRSTRRAVLGVLPWPTALGTPPWGAARVASELGARAGGQRSTSYRSVMLDDTRPDEIGGMLARVRCALAQGVPVPLYTGGDTSDGWAAAVPRHVVLLTGLDTAADTAETAGLRVYEPSSGREHVLAEHALLDGGAPRAAYGGWSHVCWALLPAQPAARHEA</sequence>
<evidence type="ECO:0000313" key="3">
    <source>
        <dbReference type="Proteomes" id="UP001316189"/>
    </source>
</evidence>
<evidence type="ECO:0000313" key="2">
    <source>
        <dbReference type="EMBL" id="UUI76183.1"/>
    </source>
</evidence>
<accession>A0ABY5L2A0</accession>
<name>A0ABY5L2A0_9CELL</name>
<dbReference type="Proteomes" id="UP001316189">
    <property type="component" value="Chromosome"/>
</dbReference>
<gene>
    <name evidence="2" type="ORF">NP064_04580</name>
</gene>
<reference evidence="2 3" key="1">
    <citation type="submission" date="2022-07" db="EMBL/GenBank/DDBJ databases">
        <title>Novel species in genus cellulomonas.</title>
        <authorList>
            <person name="Ye L."/>
        </authorList>
    </citation>
    <scope>NUCLEOTIDE SEQUENCE [LARGE SCALE GENOMIC DNA]</scope>
    <source>
        <strain evidence="3">zg-Y338</strain>
    </source>
</reference>
<protein>
    <submittedName>
        <fullName evidence="2">Uncharacterized protein</fullName>
    </submittedName>
</protein>
<proteinExistence type="predicted"/>
<feature type="region of interest" description="Disordered" evidence="1">
    <location>
        <begin position="18"/>
        <end position="40"/>
    </location>
</feature>
<evidence type="ECO:0000256" key="1">
    <source>
        <dbReference type="SAM" id="MobiDB-lite"/>
    </source>
</evidence>
<dbReference type="EMBL" id="CP101988">
    <property type="protein sequence ID" value="UUI76183.1"/>
    <property type="molecule type" value="Genomic_DNA"/>
</dbReference>
<keyword evidence="3" id="KW-1185">Reference proteome</keyword>
<organism evidence="2 3">
    <name type="scientific">Cellulomonas chengniuliangii</name>
    <dbReference type="NCBI Taxonomy" id="2968084"/>
    <lineage>
        <taxon>Bacteria</taxon>
        <taxon>Bacillati</taxon>
        <taxon>Actinomycetota</taxon>
        <taxon>Actinomycetes</taxon>
        <taxon>Micrococcales</taxon>
        <taxon>Cellulomonadaceae</taxon>
        <taxon>Cellulomonas</taxon>
    </lineage>
</organism>
<dbReference type="RefSeq" id="WP_227570843.1">
    <property type="nucleotide sequence ID" value="NZ_CP101988.1"/>
</dbReference>